<sequence>MRVIDPVVGEEKLPLLVTPQAVVADSGGQLKAGDPRLDVACDAASAAVRRYCRWHVAPVIEETITVDGSGGSVLRLPSQHVVDVLEVKVSGVPVSADQFSWSVAGLLELHGKRFPKRYRSVEVTLRHGYDYVPDLSAIASQVARFALASPMGRTREQAGQISVSWGTAQGMAWSESMLEMMKPYRLQIMP</sequence>
<keyword evidence="2" id="KW-1185">Reference proteome</keyword>
<evidence type="ECO:0000313" key="1">
    <source>
        <dbReference type="EMBL" id="MSS84488.1"/>
    </source>
</evidence>
<dbReference type="AlphaFoldDB" id="A0A6N7W8M4"/>
<dbReference type="RefSeq" id="WP_154544881.1">
    <property type="nucleotide sequence ID" value="NZ_VULO01000007.1"/>
</dbReference>
<reference evidence="1 2" key="1">
    <citation type="submission" date="2019-08" db="EMBL/GenBank/DDBJ databases">
        <title>In-depth cultivation of the pig gut microbiome towards novel bacterial diversity and tailored functional studies.</title>
        <authorList>
            <person name="Wylensek D."/>
            <person name="Hitch T.C.A."/>
            <person name="Clavel T."/>
        </authorList>
    </citation>
    <scope>NUCLEOTIDE SEQUENCE [LARGE SCALE GENOMIC DNA]</scope>
    <source>
        <strain evidence="1 2">WB03_NA08</strain>
    </source>
</reference>
<name>A0A6N7W8M4_9ACTO</name>
<protein>
    <submittedName>
        <fullName evidence="1">Uncharacterized protein</fullName>
    </submittedName>
</protein>
<comment type="caution">
    <text evidence="1">The sequence shown here is derived from an EMBL/GenBank/DDBJ whole genome shotgun (WGS) entry which is preliminary data.</text>
</comment>
<organism evidence="1 2">
    <name type="scientific">Scrofimicrobium canadense</name>
    <dbReference type="NCBI Taxonomy" id="2652290"/>
    <lineage>
        <taxon>Bacteria</taxon>
        <taxon>Bacillati</taxon>
        <taxon>Actinomycetota</taxon>
        <taxon>Actinomycetes</taxon>
        <taxon>Actinomycetales</taxon>
        <taxon>Actinomycetaceae</taxon>
        <taxon>Scrofimicrobium</taxon>
    </lineage>
</organism>
<proteinExistence type="predicted"/>
<accession>A0A6N7W8M4</accession>
<dbReference type="EMBL" id="VULO01000007">
    <property type="protein sequence ID" value="MSS84488.1"/>
    <property type="molecule type" value="Genomic_DNA"/>
</dbReference>
<dbReference type="Proteomes" id="UP000470875">
    <property type="component" value="Unassembled WGS sequence"/>
</dbReference>
<evidence type="ECO:0000313" key="2">
    <source>
        <dbReference type="Proteomes" id="UP000470875"/>
    </source>
</evidence>
<gene>
    <name evidence="1" type="ORF">FYJ24_06865</name>
</gene>